<proteinExistence type="predicted"/>
<feature type="transmembrane region" description="Helical" evidence="6">
    <location>
        <begin position="221"/>
        <end position="244"/>
    </location>
</feature>
<dbReference type="PANTHER" id="PTHR32309">
    <property type="entry name" value="TYROSINE-PROTEIN KINASE"/>
    <property type="match status" value="1"/>
</dbReference>
<dbReference type="Proteomes" id="UP000000939">
    <property type="component" value="Chromosome"/>
</dbReference>
<sequence>MVQNNQLQEDEIDLRELFLTIWSHKKFIIIFTLIVTIGAVIYAYTKTPIYEVKGVIEVGSFSNSNSNNNNNNNNNYIENPKSLIKKLEIINIDNVEKNQKEIISSVILVKSTPNLIEITSQSKSNTDATNLLDKIIKKLIDEHKVLINNYKSLIMGNINNLKSQNELLEKNENKFDGRLALKFELISKIKDLEFSISSYNIQDTKQIGKDITNQIIPKKKLIVIAAFVSGFILSIFLIFFIEFIKGIKKEEKIK</sequence>
<keyword evidence="9" id="KW-1185">Reference proteome</keyword>
<dbReference type="GO" id="GO:0004713">
    <property type="term" value="F:protein tyrosine kinase activity"/>
    <property type="evidence" value="ECO:0007669"/>
    <property type="project" value="TreeGrafter"/>
</dbReference>
<evidence type="ECO:0000256" key="2">
    <source>
        <dbReference type="ARBA" id="ARBA00022475"/>
    </source>
</evidence>
<feature type="transmembrane region" description="Helical" evidence="6">
    <location>
        <begin position="27"/>
        <end position="45"/>
    </location>
</feature>
<keyword evidence="5 6" id="KW-0472">Membrane</keyword>
<evidence type="ECO:0000313" key="8">
    <source>
        <dbReference type="EMBL" id="ADG94223.1"/>
    </source>
</evidence>
<keyword evidence="2" id="KW-1003">Cell membrane</keyword>
<accession>D5V6F3</accession>
<evidence type="ECO:0000259" key="7">
    <source>
        <dbReference type="Pfam" id="PF02706"/>
    </source>
</evidence>
<reference evidence="8 9" key="1">
    <citation type="journal article" date="2010" name="Stand. Genomic Sci.">
        <title>Complete genome sequence of Arcobacter nitrofigilis type strain (CI).</title>
        <authorList>
            <person name="Pati A."/>
            <person name="Gronow S."/>
            <person name="Lapidus A."/>
            <person name="Copeland A."/>
            <person name="Glavina Del Rio T."/>
            <person name="Nolan M."/>
            <person name="Lucas S."/>
            <person name="Tice H."/>
            <person name="Cheng J.F."/>
            <person name="Han C."/>
            <person name="Chertkov O."/>
            <person name="Bruce D."/>
            <person name="Tapia R."/>
            <person name="Goodwin L."/>
            <person name="Pitluck S."/>
            <person name="Liolios K."/>
            <person name="Ivanova N."/>
            <person name="Mavromatis K."/>
            <person name="Chen A."/>
            <person name="Palaniappan K."/>
            <person name="Land M."/>
            <person name="Hauser L."/>
            <person name="Chang Y.J."/>
            <person name="Jeffries C.D."/>
            <person name="Detter J.C."/>
            <person name="Rohde M."/>
            <person name="Goker M."/>
            <person name="Bristow J."/>
            <person name="Eisen J.A."/>
            <person name="Markowitz V."/>
            <person name="Hugenholtz P."/>
            <person name="Klenk H.P."/>
            <person name="Kyrpides N.C."/>
        </authorList>
    </citation>
    <scope>NUCLEOTIDE SEQUENCE [LARGE SCALE GENOMIC DNA]</scope>
    <source>
        <strain evidence="9">ATCC 33309 / DSM 7299 / CCUG 15893 / LMG 7604 / NCTC 12251 / CI</strain>
    </source>
</reference>
<evidence type="ECO:0000256" key="3">
    <source>
        <dbReference type="ARBA" id="ARBA00022692"/>
    </source>
</evidence>
<dbReference type="RefSeq" id="WP_013136368.1">
    <property type="nucleotide sequence ID" value="NC_014166.1"/>
</dbReference>
<dbReference type="EMBL" id="CP001999">
    <property type="protein sequence ID" value="ADG94223.1"/>
    <property type="molecule type" value="Genomic_DNA"/>
</dbReference>
<dbReference type="GO" id="GO:0005886">
    <property type="term" value="C:plasma membrane"/>
    <property type="evidence" value="ECO:0007669"/>
    <property type="project" value="UniProtKB-SubCell"/>
</dbReference>
<gene>
    <name evidence="8" type="ordered locus">Arnit_2575</name>
</gene>
<evidence type="ECO:0000313" key="9">
    <source>
        <dbReference type="Proteomes" id="UP000000939"/>
    </source>
</evidence>
<dbReference type="InterPro" id="IPR003856">
    <property type="entry name" value="LPS_length_determ_N"/>
</dbReference>
<dbReference type="HOGENOM" id="CLU_063628_0_0_7"/>
<comment type="subcellular location">
    <subcellularLocation>
        <location evidence="1">Cell membrane</location>
        <topology evidence="1">Multi-pass membrane protein</topology>
    </subcellularLocation>
</comment>
<dbReference type="OrthoDB" id="5349172at2"/>
<keyword evidence="4 6" id="KW-1133">Transmembrane helix</keyword>
<evidence type="ECO:0000256" key="1">
    <source>
        <dbReference type="ARBA" id="ARBA00004651"/>
    </source>
</evidence>
<dbReference type="eggNOG" id="COG3206">
    <property type="taxonomic scope" value="Bacteria"/>
</dbReference>
<protein>
    <submittedName>
        <fullName evidence="8">Lipopolysaccharide biosynthesis protein</fullName>
    </submittedName>
</protein>
<organism evidence="8 9">
    <name type="scientific">Arcobacter nitrofigilis (strain ATCC 33309 / DSM 7299 / CCUG 15893 / LMG 7604 / NCTC 12251 / CI)</name>
    <name type="common">Campylobacter nitrofigilis</name>
    <dbReference type="NCBI Taxonomy" id="572480"/>
    <lineage>
        <taxon>Bacteria</taxon>
        <taxon>Pseudomonadati</taxon>
        <taxon>Campylobacterota</taxon>
        <taxon>Epsilonproteobacteria</taxon>
        <taxon>Campylobacterales</taxon>
        <taxon>Arcobacteraceae</taxon>
        <taxon>Arcobacter</taxon>
    </lineage>
</organism>
<dbReference type="PANTHER" id="PTHR32309:SF13">
    <property type="entry name" value="FERRIC ENTEROBACTIN TRANSPORT PROTEIN FEPE"/>
    <property type="match status" value="1"/>
</dbReference>
<feature type="domain" description="Polysaccharide chain length determinant N-terminal" evidence="7">
    <location>
        <begin position="10"/>
        <end position="105"/>
    </location>
</feature>
<dbReference type="KEGG" id="ant:Arnit_2575"/>
<dbReference type="InterPro" id="IPR050445">
    <property type="entry name" value="Bact_polysacc_biosynth/exp"/>
</dbReference>
<dbReference type="AlphaFoldDB" id="D5V6F3"/>
<dbReference type="Pfam" id="PF02706">
    <property type="entry name" value="Wzz"/>
    <property type="match status" value="1"/>
</dbReference>
<name>D5V6F3_ARCNC</name>
<evidence type="ECO:0000256" key="6">
    <source>
        <dbReference type="SAM" id="Phobius"/>
    </source>
</evidence>
<dbReference type="STRING" id="572480.Arnit_2575"/>
<evidence type="ECO:0000256" key="5">
    <source>
        <dbReference type="ARBA" id="ARBA00023136"/>
    </source>
</evidence>
<keyword evidence="3 6" id="KW-0812">Transmembrane</keyword>
<evidence type="ECO:0000256" key="4">
    <source>
        <dbReference type="ARBA" id="ARBA00022989"/>
    </source>
</evidence>